<sequence length="50" mass="5735">MGLNDGILDFEGPYVTVLSWNKENRVTESHSDENILLDLKTKDVRMNLTL</sequence>
<evidence type="ECO:0000313" key="3">
    <source>
        <dbReference type="Proteomes" id="UP000002051"/>
    </source>
</evidence>
<reference evidence="1 3" key="2">
    <citation type="journal article" date="2014" name="BMC Genomics">
        <title>An improved genome release (version Mt4.0) for the model legume Medicago truncatula.</title>
        <authorList>
            <person name="Tang H."/>
            <person name="Krishnakumar V."/>
            <person name="Bidwell S."/>
            <person name="Rosen B."/>
            <person name="Chan A."/>
            <person name="Zhou S."/>
            <person name="Gentzbittel L."/>
            <person name="Childs K.L."/>
            <person name="Yandell M."/>
            <person name="Gundlach H."/>
            <person name="Mayer K.F."/>
            <person name="Schwartz D.C."/>
            <person name="Town C.D."/>
        </authorList>
    </citation>
    <scope>GENOME REANNOTATION</scope>
    <source>
        <strain evidence="2 3">cv. Jemalong A17</strain>
    </source>
</reference>
<proteinExistence type="predicted"/>
<reference evidence="2" key="3">
    <citation type="submission" date="2015-04" db="UniProtKB">
        <authorList>
            <consortium name="EnsemblPlants"/>
        </authorList>
    </citation>
    <scope>IDENTIFICATION</scope>
    <source>
        <strain evidence="2">cv. Jemalong A17</strain>
    </source>
</reference>
<evidence type="ECO:0000313" key="2">
    <source>
        <dbReference type="EnsemblPlants" id="AES72132"/>
    </source>
</evidence>
<reference evidence="1 3" key="1">
    <citation type="journal article" date="2011" name="Nature">
        <title>The Medicago genome provides insight into the evolution of rhizobial symbioses.</title>
        <authorList>
            <person name="Young N.D."/>
            <person name="Debelle F."/>
            <person name="Oldroyd G.E."/>
            <person name="Geurts R."/>
            <person name="Cannon S.B."/>
            <person name="Udvardi M.K."/>
            <person name="Benedito V.A."/>
            <person name="Mayer K.F."/>
            <person name="Gouzy J."/>
            <person name="Schoof H."/>
            <person name="Van de Peer Y."/>
            <person name="Proost S."/>
            <person name="Cook D.R."/>
            <person name="Meyers B.C."/>
            <person name="Spannagl M."/>
            <person name="Cheung F."/>
            <person name="De Mita S."/>
            <person name="Krishnakumar V."/>
            <person name="Gundlach H."/>
            <person name="Zhou S."/>
            <person name="Mudge J."/>
            <person name="Bharti A.K."/>
            <person name="Murray J.D."/>
            <person name="Naoumkina M.A."/>
            <person name="Rosen B."/>
            <person name="Silverstein K.A."/>
            <person name="Tang H."/>
            <person name="Rombauts S."/>
            <person name="Zhao P.X."/>
            <person name="Zhou P."/>
            <person name="Barbe V."/>
            <person name="Bardou P."/>
            <person name="Bechner M."/>
            <person name="Bellec A."/>
            <person name="Berger A."/>
            <person name="Berges H."/>
            <person name="Bidwell S."/>
            <person name="Bisseling T."/>
            <person name="Choisne N."/>
            <person name="Couloux A."/>
            <person name="Denny R."/>
            <person name="Deshpande S."/>
            <person name="Dai X."/>
            <person name="Doyle J.J."/>
            <person name="Dudez A.M."/>
            <person name="Farmer A.D."/>
            <person name="Fouteau S."/>
            <person name="Franken C."/>
            <person name="Gibelin C."/>
            <person name="Gish J."/>
            <person name="Goldstein S."/>
            <person name="Gonzalez A.J."/>
            <person name="Green P.J."/>
            <person name="Hallab A."/>
            <person name="Hartog M."/>
            <person name="Hua A."/>
            <person name="Humphray S.J."/>
            <person name="Jeong D.H."/>
            <person name="Jing Y."/>
            <person name="Jocker A."/>
            <person name="Kenton S.M."/>
            <person name="Kim D.J."/>
            <person name="Klee K."/>
            <person name="Lai H."/>
            <person name="Lang C."/>
            <person name="Lin S."/>
            <person name="Macmil S.L."/>
            <person name="Magdelenat G."/>
            <person name="Matthews L."/>
            <person name="McCorrison J."/>
            <person name="Monaghan E.L."/>
            <person name="Mun J.H."/>
            <person name="Najar F.Z."/>
            <person name="Nicholson C."/>
            <person name="Noirot C."/>
            <person name="O'Bleness M."/>
            <person name="Paule C.R."/>
            <person name="Poulain J."/>
            <person name="Prion F."/>
            <person name="Qin B."/>
            <person name="Qu C."/>
            <person name="Retzel E.F."/>
            <person name="Riddle C."/>
            <person name="Sallet E."/>
            <person name="Samain S."/>
            <person name="Samson N."/>
            <person name="Sanders I."/>
            <person name="Saurat O."/>
            <person name="Scarpelli C."/>
            <person name="Schiex T."/>
            <person name="Segurens B."/>
            <person name="Severin A.J."/>
            <person name="Sherrier D.J."/>
            <person name="Shi R."/>
            <person name="Sims S."/>
            <person name="Singer S.R."/>
            <person name="Sinharoy S."/>
            <person name="Sterck L."/>
            <person name="Viollet A."/>
            <person name="Wang B.B."/>
            <person name="Wang K."/>
            <person name="Wang M."/>
            <person name="Wang X."/>
            <person name="Warfsmann J."/>
            <person name="Weissenbach J."/>
            <person name="White D.D."/>
            <person name="White J.D."/>
            <person name="Wiley G.B."/>
            <person name="Wincker P."/>
            <person name="Xing Y."/>
            <person name="Yang L."/>
            <person name="Yao Z."/>
            <person name="Ying F."/>
            <person name="Zhai J."/>
            <person name="Zhou L."/>
            <person name="Zuber A."/>
            <person name="Denarie J."/>
            <person name="Dixon R.A."/>
            <person name="May G.D."/>
            <person name="Schwartz D.C."/>
            <person name="Rogers J."/>
            <person name="Quetier F."/>
            <person name="Town C.D."/>
            <person name="Roe B.A."/>
        </authorList>
    </citation>
    <scope>NUCLEOTIDE SEQUENCE [LARGE SCALE GENOMIC DNA]</scope>
    <source>
        <strain evidence="1">A17</strain>
        <strain evidence="2 3">cv. Jemalong A17</strain>
    </source>
</reference>
<dbReference type="AlphaFoldDB" id="G7J339"/>
<keyword evidence="3" id="KW-1185">Reference proteome</keyword>
<protein>
    <submittedName>
        <fullName evidence="1 2">Uncharacterized protein</fullName>
    </submittedName>
</protein>
<evidence type="ECO:0000313" key="1">
    <source>
        <dbReference type="EMBL" id="AES72132.1"/>
    </source>
</evidence>
<dbReference type="EMBL" id="CM001219">
    <property type="protein sequence ID" value="AES72132.1"/>
    <property type="molecule type" value="Genomic_DNA"/>
</dbReference>
<accession>G7J339</accession>
<dbReference type="EnsemblPlants" id="AES72132">
    <property type="protein sequence ID" value="AES72132"/>
    <property type="gene ID" value="MTR_3g086410"/>
</dbReference>
<organism evidence="1 3">
    <name type="scientific">Medicago truncatula</name>
    <name type="common">Barrel medic</name>
    <name type="synonym">Medicago tribuloides</name>
    <dbReference type="NCBI Taxonomy" id="3880"/>
    <lineage>
        <taxon>Eukaryota</taxon>
        <taxon>Viridiplantae</taxon>
        <taxon>Streptophyta</taxon>
        <taxon>Embryophyta</taxon>
        <taxon>Tracheophyta</taxon>
        <taxon>Spermatophyta</taxon>
        <taxon>Magnoliopsida</taxon>
        <taxon>eudicotyledons</taxon>
        <taxon>Gunneridae</taxon>
        <taxon>Pentapetalae</taxon>
        <taxon>rosids</taxon>
        <taxon>fabids</taxon>
        <taxon>Fabales</taxon>
        <taxon>Fabaceae</taxon>
        <taxon>Papilionoideae</taxon>
        <taxon>50 kb inversion clade</taxon>
        <taxon>NPAAA clade</taxon>
        <taxon>Hologalegina</taxon>
        <taxon>IRL clade</taxon>
        <taxon>Trifolieae</taxon>
        <taxon>Medicago</taxon>
    </lineage>
</organism>
<dbReference type="PaxDb" id="3880-AES72132"/>
<dbReference type="HOGENOM" id="CLU_3127341_0_0_1"/>
<name>G7J339_MEDTR</name>
<dbReference type="Proteomes" id="UP000002051">
    <property type="component" value="Chromosome 3"/>
</dbReference>
<gene>
    <name evidence="1" type="ordered locus">MTR_3g086410</name>
</gene>